<proteinExistence type="predicted"/>
<organism evidence="1 2">
    <name type="scientific">Suillus discolor</name>
    <dbReference type="NCBI Taxonomy" id="1912936"/>
    <lineage>
        <taxon>Eukaryota</taxon>
        <taxon>Fungi</taxon>
        <taxon>Dikarya</taxon>
        <taxon>Basidiomycota</taxon>
        <taxon>Agaricomycotina</taxon>
        <taxon>Agaricomycetes</taxon>
        <taxon>Agaricomycetidae</taxon>
        <taxon>Boletales</taxon>
        <taxon>Suillineae</taxon>
        <taxon>Suillaceae</taxon>
        <taxon>Suillus</taxon>
    </lineage>
</organism>
<comment type="caution">
    <text evidence="1">The sequence shown here is derived from an EMBL/GenBank/DDBJ whole genome shotgun (WGS) entry which is preliminary data.</text>
</comment>
<evidence type="ECO:0000313" key="1">
    <source>
        <dbReference type="EMBL" id="KAG2113955.1"/>
    </source>
</evidence>
<dbReference type="AlphaFoldDB" id="A0A9P7FCD0"/>
<keyword evidence="2" id="KW-1185">Reference proteome</keyword>
<reference evidence="1" key="1">
    <citation type="journal article" date="2020" name="New Phytol.">
        <title>Comparative genomics reveals dynamic genome evolution in host specialist ectomycorrhizal fungi.</title>
        <authorList>
            <person name="Lofgren L.A."/>
            <person name="Nguyen N.H."/>
            <person name="Vilgalys R."/>
            <person name="Ruytinx J."/>
            <person name="Liao H.L."/>
            <person name="Branco S."/>
            <person name="Kuo A."/>
            <person name="LaButti K."/>
            <person name="Lipzen A."/>
            <person name="Andreopoulos W."/>
            <person name="Pangilinan J."/>
            <person name="Riley R."/>
            <person name="Hundley H."/>
            <person name="Na H."/>
            <person name="Barry K."/>
            <person name="Grigoriev I.V."/>
            <person name="Stajich J.E."/>
            <person name="Kennedy P.G."/>
        </authorList>
    </citation>
    <scope>NUCLEOTIDE SEQUENCE</scope>
    <source>
        <strain evidence="1">FC423</strain>
    </source>
</reference>
<evidence type="ECO:0000313" key="2">
    <source>
        <dbReference type="Proteomes" id="UP000823399"/>
    </source>
</evidence>
<name>A0A9P7FCD0_9AGAM</name>
<dbReference type="OrthoDB" id="2670023at2759"/>
<dbReference type="EMBL" id="JABBWM010000011">
    <property type="protein sequence ID" value="KAG2113955.1"/>
    <property type="molecule type" value="Genomic_DNA"/>
</dbReference>
<gene>
    <name evidence="1" type="ORF">F5147DRAFT_551199</name>
</gene>
<accession>A0A9P7FCD0</accession>
<feature type="non-terminal residue" evidence="1">
    <location>
        <position position="243"/>
    </location>
</feature>
<dbReference type="Proteomes" id="UP000823399">
    <property type="component" value="Unassembled WGS sequence"/>
</dbReference>
<dbReference type="RefSeq" id="XP_041296249.1">
    <property type="nucleotide sequence ID" value="XM_041430406.1"/>
</dbReference>
<sequence>VDLREVDRLRDLADTTENRNDVFLGAMAFGDVLPQPHDAGLRLDRMGDPLAERAWMLLSGIQYPGDRTDCPDSLAADRFHLYRVSATEYVIMDSCCRLDPELTIPIVLLTNPCFEVDRWYWCYVGLHRGFDKKELRGSERKRTWRSSPMGDALAEHATYLLDAERNYYNDGPACQVPRRFECNFVGGGLYEVYDTALQFAATVSEELLLNSRFNVSNWYAKQLAQGFHALQDAMEEWSCEWNL</sequence>
<dbReference type="GeneID" id="64692665"/>
<feature type="non-terminal residue" evidence="1">
    <location>
        <position position="1"/>
    </location>
</feature>
<protein>
    <submittedName>
        <fullName evidence="1">Uncharacterized protein</fullName>
    </submittedName>
</protein>